<reference evidence="3" key="1">
    <citation type="submission" date="2016-12" db="EMBL/GenBank/DDBJ databases">
        <authorList>
            <person name="Rodrigo-Torres L."/>
            <person name="Arahal R.D."/>
            <person name="Lucena T."/>
        </authorList>
    </citation>
    <scope>NUCLEOTIDE SEQUENCE [LARGE SCALE GENOMIC DNA]</scope>
</reference>
<dbReference type="Proteomes" id="UP000184600">
    <property type="component" value="Unassembled WGS sequence"/>
</dbReference>
<proteinExistence type="predicted"/>
<evidence type="ECO:0000256" key="1">
    <source>
        <dbReference type="SAM" id="MobiDB-lite"/>
    </source>
</evidence>
<dbReference type="AlphaFoldDB" id="A0A1M7Z2C9"/>
<evidence type="ECO:0000313" key="2">
    <source>
        <dbReference type="EMBL" id="SHO58806.1"/>
    </source>
</evidence>
<accession>A0A1M7Z2C9</accession>
<gene>
    <name evidence="2" type="ORF">VQ7734_04578</name>
</gene>
<feature type="compositionally biased region" description="Polar residues" evidence="1">
    <location>
        <begin position="70"/>
        <end position="79"/>
    </location>
</feature>
<feature type="compositionally biased region" description="Polar residues" evidence="1">
    <location>
        <begin position="110"/>
        <end position="120"/>
    </location>
</feature>
<protein>
    <submittedName>
        <fullName evidence="2">Uncharacterized protein</fullName>
    </submittedName>
</protein>
<keyword evidence="3" id="KW-1185">Reference proteome</keyword>
<feature type="compositionally biased region" description="Polar residues" evidence="1">
    <location>
        <begin position="1"/>
        <end position="56"/>
    </location>
</feature>
<feature type="region of interest" description="Disordered" evidence="1">
    <location>
        <begin position="1"/>
        <end position="120"/>
    </location>
</feature>
<organism evidence="2 3">
    <name type="scientific">Vibrio quintilis</name>
    <dbReference type="NCBI Taxonomy" id="1117707"/>
    <lineage>
        <taxon>Bacteria</taxon>
        <taxon>Pseudomonadati</taxon>
        <taxon>Pseudomonadota</taxon>
        <taxon>Gammaproteobacteria</taxon>
        <taxon>Vibrionales</taxon>
        <taxon>Vibrionaceae</taxon>
        <taxon>Vibrio</taxon>
    </lineage>
</organism>
<sequence>MNNAQRKGNGQGKQQAMNNAQRKGNGQGKQQAMNNAQRKGNGQGKQQAMNNAQRKGNGQGKHHGMRYAQRNGQGPQQAGDQIKQPRRYGKGSSDCTGYKNLQEKKLRRGNGNQPAQLNRS</sequence>
<evidence type="ECO:0000313" key="3">
    <source>
        <dbReference type="Proteomes" id="UP000184600"/>
    </source>
</evidence>
<name>A0A1M7Z2C9_9VIBR</name>
<dbReference type="EMBL" id="FRFG01000079">
    <property type="protein sequence ID" value="SHO58806.1"/>
    <property type="molecule type" value="Genomic_DNA"/>
</dbReference>